<organism evidence="1 2">
    <name type="scientific">Ralstonia solanacearum</name>
    <name type="common">Pseudomonas solanacearum</name>
    <dbReference type="NCBI Taxonomy" id="305"/>
    <lineage>
        <taxon>Bacteria</taxon>
        <taxon>Pseudomonadati</taxon>
        <taxon>Pseudomonadota</taxon>
        <taxon>Betaproteobacteria</taxon>
        <taxon>Burkholderiales</taxon>
        <taxon>Burkholderiaceae</taxon>
        <taxon>Ralstonia</taxon>
        <taxon>Ralstonia solanacearum species complex</taxon>
    </lineage>
</organism>
<evidence type="ECO:0000313" key="2">
    <source>
        <dbReference type="Proteomes" id="UP001144050"/>
    </source>
</evidence>
<comment type="caution">
    <text evidence="1">The sequence shown here is derived from an EMBL/GenBank/DDBJ whole genome shotgun (WGS) entry which is preliminary data.</text>
</comment>
<sequence>MTVQQTESIGELEAVSSEEGRLLAQAVINGFEPGKAPLKVVTGTQTSSSLSFELKPGAIVAHPNSTVIFVCG</sequence>
<proteinExistence type="predicted"/>
<name>A0AAW5ZLL9_RALSL</name>
<dbReference type="Proteomes" id="UP001144050">
    <property type="component" value="Unassembled WGS sequence"/>
</dbReference>
<protein>
    <submittedName>
        <fullName evidence="1">Uncharacterized protein</fullName>
    </submittedName>
</protein>
<accession>A0AAW5ZLL9</accession>
<dbReference type="AlphaFoldDB" id="A0AAW5ZLL9"/>
<reference evidence="1" key="1">
    <citation type="submission" date="2021-09" db="EMBL/GenBank/DDBJ databases">
        <title>Genomic analysis of Ralstonia spp.</title>
        <authorList>
            <person name="Aburjaile F."/>
            <person name="Ariute J.C."/>
            <person name="Pais A.K.L."/>
            <person name="Albuquerque G.M.R."/>
            <person name="Silva A.M.F."/>
            <person name="Brenig B."/>
            <person name="Azevedo V."/>
            <person name="Matiuzzi M."/>
            <person name="Ramos R."/>
            <person name="Goes-Neto A."/>
            <person name="Soares S."/>
            <person name="Iseppon A.M.B."/>
            <person name="Souza E."/>
            <person name="Gama M."/>
        </authorList>
    </citation>
    <scope>NUCLEOTIDE SEQUENCE</scope>
    <source>
        <strain evidence="1">CCRMRs91</strain>
    </source>
</reference>
<gene>
    <name evidence="1" type="ORF">LBW59_06890</name>
</gene>
<evidence type="ECO:0000313" key="1">
    <source>
        <dbReference type="EMBL" id="MDB0570503.1"/>
    </source>
</evidence>
<dbReference type="EMBL" id="JAIVFG010000008">
    <property type="protein sequence ID" value="MDB0570503.1"/>
    <property type="molecule type" value="Genomic_DNA"/>
</dbReference>
<dbReference type="RefSeq" id="WP_013206772.1">
    <property type="nucleotide sequence ID" value="NZ_CDLW01000001.1"/>
</dbReference>